<dbReference type="Proteomes" id="UP000179807">
    <property type="component" value="Unassembled WGS sequence"/>
</dbReference>
<dbReference type="VEuPathDB" id="TrichDB:TRFO_04127"/>
<gene>
    <name evidence="2" type="ORF">TRFO_04127</name>
</gene>
<dbReference type="GeneID" id="94826410"/>
<dbReference type="EMBL" id="MLAK01000605">
    <property type="protein sequence ID" value="OHT10635.1"/>
    <property type="molecule type" value="Genomic_DNA"/>
</dbReference>
<dbReference type="OrthoDB" id="19132at2759"/>
<name>A0A1J4KHF9_9EUKA</name>
<keyword evidence="1" id="KW-0175">Coiled coil</keyword>
<reference evidence="2" key="1">
    <citation type="submission" date="2016-10" db="EMBL/GenBank/DDBJ databases">
        <authorList>
            <person name="Benchimol M."/>
            <person name="Almeida L.G."/>
            <person name="Vasconcelos A.T."/>
            <person name="Perreira-Neves A."/>
            <person name="Rosa I.A."/>
            <person name="Tasca T."/>
            <person name="Bogo M.R."/>
            <person name="de Souza W."/>
        </authorList>
    </citation>
    <scope>NUCLEOTIDE SEQUENCE [LARGE SCALE GENOMIC DNA]</scope>
    <source>
        <strain evidence="2">K</strain>
    </source>
</reference>
<organism evidence="2 3">
    <name type="scientific">Tritrichomonas foetus</name>
    <dbReference type="NCBI Taxonomy" id="1144522"/>
    <lineage>
        <taxon>Eukaryota</taxon>
        <taxon>Metamonada</taxon>
        <taxon>Parabasalia</taxon>
        <taxon>Tritrichomonadida</taxon>
        <taxon>Tritrichomonadidae</taxon>
        <taxon>Tritrichomonas</taxon>
    </lineage>
</organism>
<protein>
    <recommendedName>
        <fullName evidence="4">F5/8 type C domain-containing protein</fullName>
    </recommendedName>
</protein>
<dbReference type="AlphaFoldDB" id="A0A1J4KHF9"/>
<dbReference type="SUPFAM" id="SSF49785">
    <property type="entry name" value="Galactose-binding domain-like"/>
    <property type="match status" value="1"/>
</dbReference>
<accession>A0A1J4KHF9</accession>
<comment type="caution">
    <text evidence="2">The sequence shown here is derived from an EMBL/GenBank/DDBJ whole genome shotgun (WGS) entry which is preliminary data.</text>
</comment>
<keyword evidence="3" id="KW-1185">Reference proteome</keyword>
<dbReference type="InterPro" id="IPR008979">
    <property type="entry name" value="Galactose-bd-like_sf"/>
</dbReference>
<feature type="coiled-coil region" evidence="1">
    <location>
        <begin position="165"/>
        <end position="217"/>
    </location>
</feature>
<dbReference type="RefSeq" id="XP_068363771.1">
    <property type="nucleotide sequence ID" value="XM_068491706.1"/>
</dbReference>
<dbReference type="Gene3D" id="2.60.120.260">
    <property type="entry name" value="Galactose-binding domain-like"/>
    <property type="match status" value="1"/>
</dbReference>
<proteinExistence type="predicted"/>
<evidence type="ECO:0000256" key="1">
    <source>
        <dbReference type="SAM" id="Coils"/>
    </source>
</evidence>
<sequence length="504" mass="59762">MLFLQKKNINNENPRLNSNEIDDMKENILSENLNLSISSELLFEIKFEVLYRILTSPKRKIDNHHQLFRFILQIFDEFLEHNSNILNNENRNLNSLPDNRIYNSKREKLLITVSTKEQIQMLTSILDYEQMNQKEIEEMIKHPLFCDSYQPAHTRNFIQQMLSHQKELEKTIESSKTQIEDFKQIIAEQCSTYKVHFHELEENNRKLQDLNKSLQDQLSIQLSKQFLDHQGKMNKIENTLLEKIEQKIPVHIERIYNKKYQTRIKQLQNKDLDLENQIKQQISCTTDFNTKITNIDQEQKKQDKFIQQLQTQLSKSNKNQIIKINSALQSLNYGTYFEISYSNKNKDKGIIYVLRSIYSGNLHKLGILSISGNPEYSNDPSCLATKYSGCYYSKDELDSFISFDFRDHQVSLERYIFHNDCDFYCKKLSLKSWILEGSNDNISWGMLHKCNNCTMYGMYNVFTSQNTGKFRYIRLRMTGPNPSGNHVLHLHKIDFFGKYFPEYS</sequence>
<evidence type="ECO:0000313" key="3">
    <source>
        <dbReference type="Proteomes" id="UP000179807"/>
    </source>
</evidence>
<evidence type="ECO:0000313" key="2">
    <source>
        <dbReference type="EMBL" id="OHT10635.1"/>
    </source>
</evidence>
<evidence type="ECO:0008006" key="4">
    <source>
        <dbReference type="Google" id="ProtNLM"/>
    </source>
</evidence>